<keyword evidence="3" id="KW-1185">Reference proteome</keyword>
<sequence>MKSVAIAAAILLFPSAAFAQSAQTGPDGRYKNAVATRAFPATVSSRLSAEEPFKNAVLLRSGSGNVNAKSLLKRVADPDRFDDPIWEARQECIYNCHADADSLAWQNCVGLNYDAQYYCEDSYRQQAENCESGCGQSRFGNGCLRINTDIHRKLFRVGATGPINRHQSLKVFRELFVRLRHHTDPSESVNIATLIGAFMLPKRFPYSSEYNQEELAEIAAMTALVSSCS</sequence>
<dbReference type="Proteomes" id="UP000218231">
    <property type="component" value="Unassembled WGS sequence"/>
</dbReference>
<dbReference type="EMBL" id="LIAE01009738">
    <property type="protein sequence ID" value="PAV68552.1"/>
    <property type="molecule type" value="Genomic_DNA"/>
</dbReference>
<name>A0A2A2K3T7_9BILA</name>
<reference evidence="2 3" key="1">
    <citation type="journal article" date="2017" name="Curr. Biol.">
        <title>Genome architecture and evolution of a unichromosomal asexual nematode.</title>
        <authorList>
            <person name="Fradin H."/>
            <person name="Zegar C."/>
            <person name="Gutwein M."/>
            <person name="Lucas J."/>
            <person name="Kovtun M."/>
            <person name="Corcoran D."/>
            <person name="Baugh L.R."/>
            <person name="Kiontke K."/>
            <person name="Gunsalus K."/>
            <person name="Fitch D.H."/>
            <person name="Piano F."/>
        </authorList>
    </citation>
    <scope>NUCLEOTIDE SEQUENCE [LARGE SCALE GENOMIC DNA]</scope>
    <source>
        <strain evidence="2">PF1309</strain>
    </source>
</reference>
<dbReference type="AlphaFoldDB" id="A0A2A2K3T7"/>
<gene>
    <name evidence="2" type="ORF">WR25_22958</name>
</gene>
<accession>A0A2A2K3T7</accession>
<protein>
    <recommendedName>
        <fullName evidence="4">ShKT domain-containing protein</fullName>
    </recommendedName>
</protein>
<comment type="caution">
    <text evidence="2">The sequence shown here is derived from an EMBL/GenBank/DDBJ whole genome shotgun (WGS) entry which is preliminary data.</text>
</comment>
<evidence type="ECO:0000313" key="2">
    <source>
        <dbReference type="EMBL" id="PAV68552.1"/>
    </source>
</evidence>
<proteinExistence type="predicted"/>
<evidence type="ECO:0000256" key="1">
    <source>
        <dbReference type="SAM" id="SignalP"/>
    </source>
</evidence>
<keyword evidence="1" id="KW-0732">Signal</keyword>
<evidence type="ECO:0008006" key="4">
    <source>
        <dbReference type="Google" id="ProtNLM"/>
    </source>
</evidence>
<feature type="chain" id="PRO_5012268499" description="ShKT domain-containing protein" evidence="1">
    <location>
        <begin position="20"/>
        <end position="229"/>
    </location>
</feature>
<organism evidence="2 3">
    <name type="scientific">Diploscapter pachys</name>
    <dbReference type="NCBI Taxonomy" id="2018661"/>
    <lineage>
        <taxon>Eukaryota</taxon>
        <taxon>Metazoa</taxon>
        <taxon>Ecdysozoa</taxon>
        <taxon>Nematoda</taxon>
        <taxon>Chromadorea</taxon>
        <taxon>Rhabditida</taxon>
        <taxon>Rhabditina</taxon>
        <taxon>Rhabditomorpha</taxon>
        <taxon>Rhabditoidea</taxon>
        <taxon>Rhabditidae</taxon>
        <taxon>Diploscapter</taxon>
    </lineage>
</organism>
<feature type="signal peptide" evidence="1">
    <location>
        <begin position="1"/>
        <end position="19"/>
    </location>
</feature>
<evidence type="ECO:0000313" key="3">
    <source>
        <dbReference type="Proteomes" id="UP000218231"/>
    </source>
</evidence>